<evidence type="ECO:0000256" key="2">
    <source>
        <dbReference type="ARBA" id="ARBA00022670"/>
    </source>
</evidence>
<dbReference type="PROSITE" id="PS00708">
    <property type="entry name" value="PRO_ENDOPEP_SER"/>
    <property type="match status" value="1"/>
</dbReference>
<accession>A0A4P9XE81</accession>
<dbReference type="Gene3D" id="2.130.10.120">
    <property type="entry name" value="Prolyl oligopeptidase, N-terminal domain"/>
    <property type="match status" value="1"/>
</dbReference>
<feature type="domain" description="Peptidase S9 prolyl oligopeptidase catalytic" evidence="7">
    <location>
        <begin position="478"/>
        <end position="654"/>
    </location>
</feature>
<comment type="function">
    <text evidence="5">Serine peptidase whose precise substrate specificity remains unclear. Does not cleave peptides after a arginine or lysine residue. Regulates trans-Golgi network morphology and sorting by regulating the membrane binding of the AP-1 complex. May play a role in the regulation of synaptic vesicle exocytosis.</text>
</comment>
<evidence type="ECO:0000256" key="5">
    <source>
        <dbReference type="ARBA" id="ARBA00045448"/>
    </source>
</evidence>
<evidence type="ECO:0000313" key="10">
    <source>
        <dbReference type="Proteomes" id="UP000274922"/>
    </source>
</evidence>
<feature type="domain" description="Peptidase S9A N-terminal" evidence="8">
    <location>
        <begin position="2"/>
        <end position="410"/>
    </location>
</feature>
<feature type="non-terminal residue" evidence="9">
    <location>
        <position position="654"/>
    </location>
</feature>
<dbReference type="Pfam" id="PF02897">
    <property type="entry name" value="Peptidase_S9_N"/>
    <property type="match status" value="1"/>
</dbReference>
<dbReference type="InterPro" id="IPR002471">
    <property type="entry name" value="Pept_S9_AS"/>
</dbReference>
<organism evidence="9 10">
    <name type="scientific">Caulochytrium protostelioides</name>
    <dbReference type="NCBI Taxonomy" id="1555241"/>
    <lineage>
        <taxon>Eukaryota</taxon>
        <taxon>Fungi</taxon>
        <taxon>Fungi incertae sedis</taxon>
        <taxon>Chytridiomycota</taxon>
        <taxon>Chytridiomycota incertae sedis</taxon>
        <taxon>Chytridiomycetes</taxon>
        <taxon>Caulochytriales</taxon>
        <taxon>Caulochytriaceae</taxon>
        <taxon>Caulochytrium</taxon>
    </lineage>
</organism>
<evidence type="ECO:0000313" key="9">
    <source>
        <dbReference type="EMBL" id="RKP03460.1"/>
    </source>
</evidence>
<evidence type="ECO:0000259" key="8">
    <source>
        <dbReference type="Pfam" id="PF02897"/>
    </source>
</evidence>
<keyword evidence="2 6" id="KW-0645">Protease</keyword>
<dbReference type="SUPFAM" id="SSF53474">
    <property type="entry name" value="alpha/beta-Hydrolases"/>
    <property type="match status" value="1"/>
</dbReference>
<name>A0A4P9XE81_9FUNG</name>
<evidence type="ECO:0000256" key="6">
    <source>
        <dbReference type="RuleBase" id="RU368024"/>
    </source>
</evidence>
<dbReference type="Gene3D" id="3.40.50.1820">
    <property type="entry name" value="alpha/beta hydrolase"/>
    <property type="match status" value="1"/>
</dbReference>
<dbReference type="PRINTS" id="PR00862">
    <property type="entry name" value="PROLIGOPTASE"/>
</dbReference>
<reference evidence="10" key="1">
    <citation type="journal article" date="2018" name="Nat. Microbiol.">
        <title>Leveraging single-cell genomics to expand the fungal tree of life.</title>
        <authorList>
            <person name="Ahrendt S.R."/>
            <person name="Quandt C.A."/>
            <person name="Ciobanu D."/>
            <person name="Clum A."/>
            <person name="Salamov A."/>
            <person name="Andreopoulos B."/>
            <person name="Cheng J.F."/>
            <person name="Woyke T."/>
            <person name="Pelin A."/>
            <person name="Henrissat B."/>
            <person name="Reynolds N.K."/>
            <person name="Benny G.L."/>
            <person name="Smith M.E."/>
            <person name="James T.Y."/>
            <person name="Grigoriev I.V."/>
        </authorList>
    </citation>
    <scope>NUCLEOTIDE SEQUENCE [LARGE SCALE GENOMIC DNA]</scope>
    <source>
        <strain evidence="10">ATCC 52028</strain>
    </source>
</reference>
<comment type="similarity">
    <text evidence="1 6">Belongs to the peptidase S9A family.</text>
</comment>
<dbReference type="SUPFAM" id="SSF50993">
    <property type="entry name" value="Peptidase/esterase 'gauge' domain"/>
    <property type="match status" value="1"/>
</dbReference>
<dbReference type="OrthoDB" id="248387at2759"/>
<dbReference type="InterPro" id="IPR029058">
    <property type="entry name" value="AB_hydrolase_fold"/>
</dbReference>
<dbReference type="InterPro" id="IPR023302">
    <property type="entry name" value="Pept_S9A_N"/>
</dbReference>
<protein>
    <recommendedName>
        <fullName evidence="6">Prolyl endopeptidase</fullName>
        <ecNumber evidence="6">3.4.21.-</ecNumber>
    </recommendedName>
</protein>
<dbReference type="GO" id="GO:0006508">
    <property type="term" value="P:proteolysis"/>
    <property type="evidence" value="ECO:0007669"/>
    <property type="project" value="UniProtKB-KW"/>
</dbReference>
<dbReference type="GO" id="GO:0004252">
    <property type="term" value="F:serine-type endopeptidase activity"/>
    <property type="evidence" value="ECO:0007669"/>
    <property type="project" value="UniProtKB-UniRule"/>
</dbReference>
<dbReference type="AlphaFoldDB" id="A0A4P9XE81"/>
<dbReference type="PANTHER" id="PTHR11757:SF19">
    <property type="entry name" value="PROLYL ENDOPEPTIDASE-LIKE"/>
    <property type="match status" value="1"/>
</dbReference>
<evidence type="ECO:0000256" key="3">
    <source>
        <dbReference type="ARBA" id="ARBA00022801"/>
    </source>
</evidence>
<evidence type="ECO:0000256" key="1">
    <source>
        <dbReference type="ARBA" id="ARBA00005228"/>
    </source>
</evidence>
<dbReference type="InterPro" id="IPR051543">
    <property type="entry name" value="Serine_Peptidase_S9A"/>
</dbReference>
<evidence type="ECO:0000259" key="7">
    <source>
        <dbReference type="Pfam" id="PF00326"/>
    </source>
</evidence>
<dbReference type="EC" id="3.4.21.-" evidence="6"/>
<dbReference type="Pfam" id="PF00326">
    <property type="entry name" value="Peptidase_S9"/>
    <property type="match status" value="1"/>
</dbReference>
<dbReference type="PANTHER" id="PTHR11757">
    <property type="entry name" value="PROTEASE FAMILY S9A OLIGOPEPTIDASE"/>
    <property type="match status" value="1"/>
</dbReference>
<gene>
    <name evidence="9" type="ORF">CXG81DRAFT_9491</name>
</gene>
<dbReference type="EMBL" id="ML014122">
    <property type="protein sequence ID" value="RKP03460.1"/>
    <property type="molecule type" value="Genomic_DNA"/>
</dbReference>
<evidence type="ECO:0000256" key="4">
    <source>
        <dbReference type="ARBA" id="ARBA00022825"/>
    </source>
</evidence>
<dbReference type="InterPro" id="IPR001375">
    <property type="entry name" value="Peptidase_S9_cat"/>
</dbReference>
<proteinExistence type="inferred from homology"/>
<keyword evidence="4 6" id="KW-0720">Serine protease</keyword>
<dbReference type="Proteomes" id="UP000274922">
    <property type="component" value="Unassembled WGS sequence"/>
</dbReference>
<keyword evidence="3 6" id="KW-0378">Hydrolase</keyword>
<dbReference type="InterPro" id="IPR002470">
    <property type="entry name" value="Peptidase_S9A"/>
</dbReference>
<keyword evidence="10" id="KW-1185">Reference proteome</keyword>
<sequence length="654" mass="74265">MVLHGETWHDDFAWLTRREDPAVRAYIQAENAYTDAMLADTGPLQRTLYSEFVSRLDEEEETPRVALPDGYAYFSKKVSGQEYRMHCRAVPPANGASVDPDVDVYFDENAIALLPHFKDAPYFKVGFLKHTMDGSILAYSVDSTGNEHYTVYFMEMATRTHLPDQIADVYEDMEFSNDGRCVFYTRLDGTERAYQMRVHVLGTPVDADVVLYEEPDDMFFLTLFKGADTQFILMCSSAQITSETHYISAATVPSGPQDLHLLLPREEGIQYTVDSHIDVFYVLTNEGSKNNWLFTLPIPDRRQAVIEPRDFVMIETFHCHEHHLIVYERSNCVPNVRVVDLRDNTYHYISFSDTVYSLYPGTVNEEVAELTRSVQFGHDTHLLRFTYGSFTQPKQVIEYNMDTRQMTVLSEEKVPAELPYDPSFYVSRRLFATGHDGTAVPISIVYRRDLLGQCQAEGRPSPMLLHAYGAYGSLVNPMFSSTRLSLLDRGFVYAVVHTRGGGDLGNGWYEDGKLAKKPNTFHDFISAAEHLIKEGYTSPEKLAIYGRSAGGLLITAVVNMRPDLFRAALTEVPFVDVINTMSNPAIPWTAYEYEEWGNPENREIYDAMKTYCPYTNISGPTLAAEGYPHLMVIGGMNDPRVAFFEPLKYVAKLR</sequence>